<accession>A0ABM7WK70</accession>
<dbReference type="EMBL" id="AP025564">
    <property type="protein sequence ID" value="BDE96766.1"/>
    <property type="molecule type" value="Genomic_DNA"/>
</dbReference>
<dbReference type="RefSeq" id="WP_244385966.1">
    <property type="nucleotide sequence ID" value="NZ_AP025564.1"/>
</dbReference>
<keyword evidence="1" id="KW-1133">Transmembrane helix</keyword>
<dbReference type="Proteomes" id="UP001320544">
    <property type="component" value="Chromosome"/>
</dbReference>
<dbReference type="PROSITE" id="PS51257">
    <property type="entry name" value="PROKAR_LIPOPROTEIN"/>
    <property type="match status" value="1"/>
</dbReference>
<name>A0ABM7WK70_9ACTN</name>
<gene>
    <name evidence="2" type="ORF">CE91St30_20990</name>
</gene>
<feature type="transmembrane region" description="Helical" evidence="1">
    <location>
        <begin position="197"/>
        <end position="221"/>
    </location>
</feature>
<organism evidence="2 3">
    <name type="scientific">Raoultibacter timonensis</name>
    <dbReference type="NCBI Taxonomy" id="1907662"/>
    <lineage>
        <taxon>Bacteria</taxon>
        <taxon>Bacillati</taxon>
        <taxon>Actinomycetota</taxon>
        <taxon>Coriobacteriia</taxon>
        <taxon>Eggerthellales</taxon>
        <taxon>Eggerthellaceae</taxon>
        <taxon>Raoultibacter</taxon>
    </lineage>
</organism>
<evidence type="ECO:0000313" key="2">
    <source>
        <dbReference type="EMBL" id="BDE96766.1"/>
    </source>
</evidence>
<reference evidence="2 3" key="1">
    <citation type="submission" date="2022-01" db="EMBL/GenBank/DDBJ databases">
        <title>Novel bile acid biosynthetic pathways are enriched in the microbiome of centenarians.</title>
        <authorList>
            <person name="Sato Y."/>
            <person name="Atarashi K."/>
            <person name="Plichta R.D."/>
            <person name="Arai Y."/>
            <person name="Sasajima S."/>
            <person name="Kearney M.S."/>
            <person name="Suda W."/>
            <person name="Takeshita K."/>
            <person name="Sasaki T."/>
            <person name="Okamoto S."/>
            <person name="Skelly N.A."/>
            <person name="Okamura Y."/>
            <person name="Vlamakis H."/>
            <person name="Li Y."/>
            <person name="Tanoue T."/>
            <person name="Takei H."/>
            <person name="Nittono H."/>
            <person name="Narushima S."/>
            <person name="Irie J."/>
            <person name="Itoh H."/>
            <person name="Moriya K."/>
            <person name="Sugiura Y."/>
            <person name="Suematsu M."/>
            <person name="Moritoki N."/>
            <person name="Shibata S."/>
            <person name="Littman R.D."/>
            <person name="Fischbach A.M."/>
            <person name="Uwamino Y."/>
            <person name="Inoue T."/>
            <person name="Honda A."/>
            <person name="Hattori M."/>
            <person name="Murai T."/>
            <person name="Xavier J.R."/>
            <person name="Hirose N."/>
            <person name="Honda K."/>
        </authorList>
    </citation>
    <scope>NUCLEOTIDE SEQUENCE [LARGE SCALE GENOMIC DNA]</scope>
    <source>
        <strain evidence="2 3">CE91-St30</strain>
    </source>
</reference>
<evidence type="ECO:0000256" key="1">
    <source>
        <dbReference type="SAM" id="Phobius"/>
    </source>
</evidence>
<feature type="transmembrane region" description="Helical" evidence="1">
    <location>
        <begin position="233"/>
        <end position="259"/>
    </location>
</feature>
<sequence>MRKALGIRRIPLAAIAAFLVSLACFGAQIAAYGTLSGAYANTKTFVLAGGGIGPSEAASVLERSGEAADPFPIVLWSQVDGVAANASDPIAAENAEGAGETVLYFTGEIGLVFPDAAACPTEPGTYRANALEAEKPSVASGGRTEDAPVRIMDGSAAGEFPVAYTRITTADADADGFPITAETIASSLGVECAELDYGLLSLASFALLLCYPAALAAYAAWHCRPLRKRPAGHPALAAIAYAIPALAAIAATATFASALSRFGSRFPTHWSDFSAWQTAAASLQDGFSRIAFAAEGIPDMRVLLPWVLAVALGLASLACAAVAARKLAYWDARTSAGHGKNRVR</sequence>
<protein>
    <submittedName>
        <fullName evidence="2">Uncharacterized protein</fullName>
    </submittedName>
</protein>
<feature type="transmembrane region" description="Helical" evidence="1">
    <location>
        <begin position="303"/>
        <end position="324"/>
    </location>
</feature>
<evidence type="ECO:0000313" key="3">
    <source>
        <dbReference type="Proteomes" id="UP001320544"/>
    </source>
</evidence>
<proteinExistence type="predicted"/>
<keyword evidence="3" id="KW-1185">Reference proteome</keyword>
<keyword evidence="1" id="KW-0472">Membrane</keyword>
<keyword evidence="1" id="KW-0812">Transmembrane</keyword>